<comment type="catalytic activity">
    <reaction evidence="7">
        <text>L-aspartate + L-glutamine + ATP + H2O = L-asparagine + L-glutamate + AMP + diphosphate + H(+)</text>
        <dbReference type="Rhea" id="RHEA:12228"/>
        <dbReference type="ChEBI" id="CHEBI:15377"/>
        <dbReference type="ChEBI" id="CHEBI:15378"/>
        <dbReference type="ChEBI" id="CHEBI:29985"/>
        <dbReference type="ChEBI" id="CHEBI:29991"/>
        <dbReference type="ChEBI" id="CHEBI:30616"/>
        <dbReference type="ChEBI" id="CHEBI:33019"/>
        <dbReference type="ChEBI" id="CHEBI:58048"/>
        <dbReference type="ChEBI" id="CHEBI:58359"/>
        <dbReference type="ChEBI" id="CHEBI:456215"/>
        <dbReference type="EC" id="6.3.5.4"/>
    </reaction>
</comment>
<dbReference type="CDD" id="cd00712">
    <property type="entry name" value="AsnB"/>
    <property type="match status" value="1"/>
</dbReference>
<dbReference type="Gene3D" id="3.60.20.10">
    <property type="entry name" value="Glutamine Phosphoribosylpyrophosphate, subunit 1, domain 1"/>
    <property type="match status" value="1"/>
</dbReference>
<dbReference type="Gene3D" id="3.40.50.620">
    <property type="entry name" value="HUPs"/>
    <property type="match status" value="2"/>
</dbReference>
<dbReference type="AlphaFoldDB" id="A0A1Y5TPM3"/>
<feature type="binding site" evidence="9">
    <location>
        <position position="291"/>
    </location>
    <ligand>
        <name>ATP</name>
        <dbReference type="ChEBI" id="CHEBI:30616"/>
    </ligand>
</feature>
<dbReference type="InterPro" id="IPR017932">
    <property type="entry name" value="GATase_2_dom"/>
</dbReference>
<dbReference type="GO" id="GO:0006529">
    <property type="term" value="P:asparagine biosynthetic process"/>
    <property type="evidence" value="ECO:0007669"/>
    <property type="project" value="UniProtKB-KW"/>
</dbReference>
<proteinExistence type="inferred from homology"/>
<evidence type="ECO:0000256" key="9">
    <source>
        <dbReference type="PIRSR" id="PIRSR001589-2"/>
    </source>
</evidence>
<dbReference type="PIRSF" id="PIRSF001589">
    <property type="entry name" value="Asn_synthetase_glu-h"/>
    <property type="match status" value="1"/>
</dbReference>
<keyword evidence="12" id="KW-0436">Ligase</keyword>
<evidence type="ECO:0000256" key="2">
    <source>
        <dbReference type="ARBA" id="ARBA00005752"/>
    </source>
</evidence>
<dbReference type="PANTHER" id="PTHR43284:SF1">
    <property type="entry name" value="ASPARAGINE SYNTHETASE"/>
    <property type="match status" value="1"/>
</dbReference>
<evidence type="ECO:0000256" key="8">
    <source>
        <dbReference type="PIRSR" id="PIRSR001589-1"/>
    </source>
</evidence>
<accession>A0A1Y5TPM3</accession>
<dbReference type="InterPro" id="IPR029055">
    <property type="entry name" value="Ntn_hydrolases_N"/>
</dbReference>
<keyword evidence="8" id="KW-0028">Amino-acid biosynthesis</keyword>
<dbReference type="InterPro" id="IPR006426">
    <property type="entry name" value="Asn_synth_AEB"/>
</dbReference>
<feature type="binding site" evidence="9">
    <location>
        <position position="100"/>
    </location>
    <ligand>
        <name>L-glutamine</name>
        <dbReference type="ChEBI" id="CHEBI:58359"/>
    </ligand>
</feature>
<dbReference type="InParanoid" id="A0A1Y5TPM3"/>
<evidence type="ECO:0000313" key="12">
    <source>
        <dbReference type="EMBL" id="SLN69044.1"/>
    </source>
</evidence>
<dbReference type="EC" id="6.3.5.4" evidence="3"/>
<dbReference type="InterPro" id="IPR001962">
    <property type="entry name" value="Asn_synthase"/>
</dbReference>
<dbReference type="GO" id="GO:0005829">
    <property type="term" value="C:cytosol"/>
    <property type="evidence" value="ECO:0007669"/>
    <property type="project" value="TreeGrafter"/>
</dbReference>
<evidence type="ECO:0000259" key="11">
    <source>
        <dbReference type="PROSITE" id="PS51278"/>
    </source>
</evidence>
<feature type="domain" description="Glutamine amidotransferase type-2" evidence="11">
    <location>
        <begin position="2"/>
        <end position="214"/>
    </location>
</feature>
<feature type="active site" description="For GATase activity" evidence="8">
    <location>
        <position position="2"/>
    </location>
</feature>
<dbReference type="SUPFAM" id="SSF56235">
    <property type="entry name" value="N-terminal nucleophile aminohydrolases (Ntn hydrolases)"/>
    <property type="match status" value="1"/>
</dbReference>
<evidence type="ECO:0000256" key="6">
    <source>
        <dbReference type="ARBA" id="ARBA00022962"/>
    </source>
</evidence>
<gene>
    <name evidence="12" type="primary">asnB_3</name>
    <name evidence="12" type="ORF">OCH7691_03150</name>
</gene>
<feature type="binding site" evidence="9">
    <location>
        <begin position="363"/>
        <end position="364"/>
    </location>
    <ligand>
        <name>ATP</name>
        <dbReference type="ChEBI" id="CHEBI:30616"/>
    </ligand>
</feature>
<comment type="pathway">
    <text evidence="1">Amino-acid biosynthesis; L-asparagine biosynthesis; L-asparagine from L-aspartate (L-Gln route): step 1/1.</text>
</comment>
<dbReference type="NCBIfam" id="TIGR01536">
    <property type="entry name" value="asn_synth_AEB"/>
    <property type="match status" value="1"/>
</dbReference>
<keyword evidence="8" id="KW-0061">Asparagine biosynthesis</keyword>
<dbReference type="InterPro" id="IPR017539">
    <property type="entry name" value="XrtA_amidotfase"/>
</dbReference>
<keyword evidence="6 8" id="KW-0315">Glutamine amidotransferase</keyword>
<dbReference type="Pfam" id="PF00733">
    <property type="entry name" value="Asn_synthase"/>
    <property type="match status" value="1"/>
</dbReference>
<dbReference type="Pfam" id="PF13537">
    <property type="entry name" value="GATase_7"/>
    <property type="match status" value="1"/>
</dbReference>
<organism evidence="12 13">
    <name type="scientific">Oceanibacterium hippocampi</name>
    <dbReference type="NCBI Taxonomy" id="745714"/>
    <lineage>
        <taxon>Bacteria</taxon>
        <taxon>Pseudomonadati</taxon>
        <taxon>Pseudomonadota</taxon>
        <taxon>Alphaproteobacteria</taxon>
        <taxon>Sneathiellales</taxon>
        <taxon>Sneathiellaceae</taxon>
        <taxon>Oceanibacterium</taxon>
    </lineage>
</organism>
<dbReference type="GO" id="GO:0005524">
    <property type="term" value="F:ATP binding"/>
    <property type="evidence" value="ECO:0007669"/>
    <property type="project" value="UniProtKB-KW"/>
</dbReference>
<evidence type="ECO:0000256" key="7">
    <source>
        <dbReference type="ARBA" id="ARBA00048741"/>
    </source>
</evidence>
<comment type="similarity">
    <text evidence="2">Belongs to the asparagine synthetase family.</text>
</comment>
<dbReference type="PANTHER" id="PTHR43284">
    <property type="entry name" value="ASPARAGINE SYNTHETASE (GLUTAMINE-HYDROLYZING)"/>
    <property type="match status" value="1"/>
</dbReference>
<dbReference type="InterPro" id="IPR051786">
    <property type="entry name" value="ASN_synthetase/amidase"/>
</dbReference>
<dbReference type="Proteomes" id="UP000193200">
    <property type="component" value="Unassembled WGS sequence"/>
</dbReference>
<dbReference type="EMBL" id="FWFR01000003">
    <property type="protein sequence ID" value="SLN69044.1"/>
    <property type="molecule type" value="Genomic_DNA"/>
</dbReference>
<keyword evidence="13" id="KW-1185">Reference proteome</keyword>
<dbReference type="OrthoDB" id="9763290at2"/>
<dbReference type="CDD" id="cd01991">
    <property type="entry name" value="Asn_synthase_B_C"/>
    <property type="match status" value="1"/>
</dbReference>
<name>A0A1Y5TPM3_9PROT</name>
<feature type="site" description="Important for beta-aspartyl-AMP intermediate formation" evidence="10">
    <location>
        <position position="365"/>
    </location>
</feature>
<evidence type="ECO:0000256" key="10">
    <source>
        <dbReference type="PIRSR" id="PIRSR001589-3"/>
    </source>
</evidence>
<keyword evidence="5 9" id="KW-0067">ATP-binding</keyword>
<dbReference type="RefSeq" id="WP_085884522.1">
    <property type="nucleotide sequence ID" value="NZ_FWFR01000003.1"/>
</dbReference>
<reference evidence="12 13" key="1">
    <citation type="submission" date="2017-03" db="EMBL/GenBank/DDBJ databases">
        <authorList>
            <person name="Afonso C.L."/>
            <person name="Miller P.J."/>
            <person name="Scott M.A."/>
            <person name="Spackman E."/>
            <person name="Goraichik I."/>
            <person name="Dimitrov K.M."/>
            <person name="Suarez D.L."/>
            <person name="Swayne D.E."/>
        </authorList>
    </citation>
    <scope>NUCLEOTIDE SEQUENCE [LARGE SCALE GENOMIC DNA]</scope>
    <source>
        <strain evidence="12 13">CECT 7691</strain>
    </source>
</reference>
<dbReference type="PROSITE" id="PS51278">
    <property type="entry name" value="GATASE_TYPE_2"/>
    <property type="match status" value="1"/>
</dbReference>
<evidence type="ECO:0000256" key="1">
    <source>
        <dbReference type="ARBA" id="ARBA00005187"/>
    </source>
</evidence>
<evidence type="ECO:0000256" key="4">
    <source>
        <dbReference type="ARBA" id="ARBA00022741"/>
    </source>
</evidence>
<evidence type="ECO:0000256" key="5">
    <source>
        <dbReference type="ARBA" id="ARBA00022840"/>
    </source>
</evidence>
<dbReference type="InterPro" id="IPR014729">
    <property type="entry name" value="Rossmann-like_a/b/a_fold"/>
</dbReference>
<protein>
    <recommendedName>
        <fullName evidence="3">asparagine synthase (glutamine-hydrolyzing)</fullName>
        <ecNumber evidence="3">6.3.5.4</ecNumber>
    </recommendedName>
</protein>
<dbReference type="SUPFAM" id="SSF52402">
    <property type="entry name" value="Adenine nucleotide alpha hydrolases-like"/>
    <property type="match status" value="1"/>
</dbReference>
<keyword evidence="4 9" id="KW-0547">Nucleotide-binding</keyword>
<dbReference type="NCBIfam" id="TIGR03108">
    <property type="entry name" value="eps_aminotran_1"/>
    <property type="match status" value="1"/>
</dbReference>
<dbReference type="GO" id="GO:0004066">
    <property type="term" value="F:asparagine synthase (glutamine-hydrolyzing) activity"/>
    <property type="evidence" value="ECO:0007669"/>
    <property type="project" value="UniProtKB-EC"/>
</dbReference>
<sequence length="646" mass="72752">MCGITGIFDSRGGREIDRRLLVAMTDRIAHRGPDGSGYHLDDGIGLGHRRLAIIDLHSGDQPLYSEDRKIAVVFNGEIYTYRALRAELEGLGYRFRTDSDTETIVYAWREWGASCVERLRGMFAIALWDADRETLFLARDRLGKKPIYYTLTEDGRLLFASELKSLLLDPAVRREIDREAVENYLAYGYIPDPQTIYRGIRKLPPATTLCWRRGEPMPKPVRYWKPSFVEQPYRDSGEAEAELVSRFREAVDIRRVSDVPIGAFLSGGVDSSAVVAMMAGLQEEPVNTFSIGFSQREFDESEYAAAHAARYHTNHVAEVVEAERFDLVDRLAGIYDEPFADASALPTFVVSELARRHVKVVLSGDGGDEVFAGYDRYLWHRREEALRRCLPDAVRRPLFGLAGRMYPKIDWAPRWMRAKTTLQELGMDAVGGYFQAVSVLNDEMRAGVQSVAFRRDLGGYGAAELLRGHMGEAGTDDPLAQVQYADLMTWLPGDILVKVDRASMANSLETRAPLLDHELIDWACGLPGDLKLAGGEGKHVLKHAMEPYVSDDILYRPKMGFSMPLARWFRGPLRERLRAAVTSEALSDSGLFDMARLRRLVDQHQSGQRDHHAALWSILMFESFIRSVHESSPLEGRAGMQEKLSA</sequence>
<evidence type="ECO:0000313" key="13">
    <source>
        <dbReference type="Proteomes" id="UP000193200"/>
    </source>
</evidence>
<evidence type="ECO:0000256" key="3">
    <source>
        <dbReference type="ARBA" id="ARBA00012737"/>
    </source>
</evidence>
<dbReference type="InterPro" id="IPR033738">
    <property type="entry name" value="AsnB_N"/>
</dbReference>